<evidence type="ECO:0000313" key="2">
    <source>
        <dbReference type="EMBL" id="KAB8270889.1"/>
    </source>
</evidence>
<evidence type="ECO:0000256" key="1">
    <source>
        <dbReference type="SAM" id="Phobius"/>
    </source>
</evidence>
<keyword evidence="1" id="KW-0812">Transmembrane</keyword>
<dbReference type="Proteomes" id="UP000326289">
    <property type="component" value="Unassembled WGS sequence"/>
</dbReference>
<organism evidence="2 3">
    <name type="scientific">Aspergillus minisclerotigenes</name>
    <dbReference type="NCBI Taxonomy" id="656917"/>
    <lineage>
        <taxon>Eukaryota</taxon>
        <taxon>Fungi</taxon>
        <taxon>Dikarya</taxon>
        <taxon>Ascomycota</taxon>
        <taxon>Pezizomycotina</taxon>
        <taxon>Eurotiomycetes</taxon>
        <taxon>Eurotiomycetidae</taxon>
        <taxon>Eurotiales</taxon>
        <taxon>Aspergillaceae</taxon>
        <taxon>Aspergillus</taxon>
        <taxon>Aspergillus subgen. Circumdati</taxon>
    </lineage>
</organism>
<feature type="transmembrane region" description="Helical" evidence="1">
    <location>
        <begin position="46"/>
        <end position="67"/>
    </location>
</feature>
<reference evidence="2 3" key="1">
    <citation type="submission" date="2019-04" db="EMBL/GenBank/DDBJ databases">
        <title>Fungal friends and foes A comparative genomics study of 23 Aspergillus species from section Flavi.</title>
        <authorList>
            <consortium name="DOE Joint Genome Institute"/>
            <person name="Kjaerbolling I."/>
            <person name="Vesth T.C."/>
            <person name="Frisvad J.C."/>
            <person name="Nybo J.L."/>
            <person name="Theobald S."/>
            <person name="Kildgaard S."/>
            <person name="Petersen T.I."/>
            <person name="Kuo A."/>
            <person name="Sato A."/>
            <person name="Lyhne E.K."/>
            <person name="Kogle M.E."/>
            <person name="Wiebenga A."/>
            <person name="Kun R.S."/>
            <person name="Lubbers R.J."/>
            <person name="Makela M.R."/>
            <person name="Barry K."/>
            <person name="Chovatia M."/>
            <person name="Clum A."/>
            <person name="Daum C."/>
            <person name="Haridas S."/>
            <person name="He G."/>
            <person name="LaButti K."/>
            <person name="Lipzen A."/>
            <person name="Mondo S."/>
            <person name="Pangilinan J."/>
            <person name="Riley R."/>
            <person name="Salamov A."/>
            <person name="Simmons B.A."/>
            <person name="Magnuson J.K."/>
            <person name="Henrissat B."/>
            <person name="Mortensen U.H."/>
            <person name="Larsen T.O."/>
            <person name="De vries R.P."/>
            <person name="Grigoriev I.V."/>
            <person name="Machida M."/>
            <person name="Baker S.E."/>
            <person name="Andersen M.R."/>
        </authorList>
    </citation>
    <scope>NUCLEOTIDE SEQUENCE [LARGE SCALE GENOMIC DNA]</scope>
    <source>
        <strain evidence="2 3">CBS 117635</strain>
    </source>
</reference>
<gene>
    <name evidence="2" type="ORF">BDV30DRAFT_157345</name>
</gene>
<evidence type="ECO:0000313" key="3">
    <source>
        <dbReference type="Proteomes" id="UP000326289"/>
    </source>
</evidence>
<keyword evidence="1" id="KW-0472">Membrane</keyword>
<dbReference type="EMBL" id="ML732823">
    <property type="protein sequence ID" value="KAB8270889.1"/>
    <property type="molecule type" value="Genomic_DNA"/>
</dbReference>
<feature type="transmembrane region" description="Helical" evidence="1">
    <location>
        <begin position="79"/>
        <end position="100"/>
    </location>
</feature>
<protein>
    <submittedName>
        <fullName evidence="2">Uncharacterized protein</fullName>
    </submittedName>
</protein>
<keyword evidence="3" id="KW-1185">Reference proteome</keyword>
<dbReference type="AlphaFoldDB" id="A0A5N6IYA0"/>
<accession>A0A5N6IYA0</accession>
<name>A0A5N6IYA0_9EURO</name>
<proteinExistence type="predicted"/>
<sequence length="124" mass="14423">MQHGRVAQLFSFDSFGFLHVDVPLFEEPKSIVMLVTFCHLQQTFRLLSPWVSILSFSYFTSLHSLLARYPVFDRLPVPAVSICRVFAPICLLVYLVFPIVPEFPRSNTRMRTRKHYNRFAPGKS</sequence>
<keyword evidence="1" id="KW-1133">Transmembrane helix</keyword>